<accession>A0ABS5RS42</accession>
<dbReference type="RefSeq" id="WP_213982788.1">
    <property type="nucleotide sequence ID" value="NZ_JAFMNX010000001.1"/>
</dbReference>
<comment type="caution">
    <text evidence="1">The sequence shown here is derived from an EMBL/GenBank/DDBJ whole genome shotgun (WGS) entry which is preliminary data.</text>
</comment>
<dbReference type="PANTHER" id="PTHR30255:SF2">
    <property type="entry name" value="SINGLE-STRANDED-DNA-SPECIFIC EXONUCLEASE RECJ"/>
    <property type="match status" value="1"/>
</dbReference>
<sequence length="354" mass="37978">MFDHSFHDPDDFPEAMAQLGERPLLVFHNDADGLSAGAILQNVLLKQRFGCTIRIIGKGENAYSSDFVRELEALQPTGLIIADLGVSNRVTLPNIPTIIIDHHAPTGVPENATVISGINDDPVPTTSLLAYRCAKAVGAEEGLLWLAALGIIGDMAEDYGFAEMAEARSAYGVTALRKAASLINAPRRTGSGNARPAFDLLMMAQGPKQVLSGEFEETEALLAAKAEVKQALDDARKVGPKFSGNVALVQFSSPCQVHPLIAQQWRGRLKNAIIIAANTGYREGFVHFAVRSSNDTDILQFLAQHRPPNADEQYGNGHRAASGGALRGDDWTFFLNTLGFDAFGAPQPASSEIT</sequence>
<proteinExistence type="predicted"/>
<dbReference type="Proteomes" id="UP001297272">
    <property type="component" value="Unassembled WGS sequence"/>
</dbReference>
<organism evidence="1 2">
    <name type="scientific">Tianweitania aestuarii</name>
    <dbReference type="NCBI Taxonomy" id="2814886"/>
    <lineage>
        <taxon>Bacteria</taxon>
        <taxon>Pseudomonadati</taxon>
        <taxon>Pseudomonadota</taxon>
        <taxon>Alphaproteobacteria</taxon>
        <taxon>Hyphomicrobiales</taxon>
        <taxon>Phyllobacteriaceae</taxon>
        <taxon>Tianweitania</taxon>
    </lineage>
</organism>
<name>A0ABS5RS42_9HYPH</name>
<dbReference type="SUPFAM" id="SSF64182">
    <property type="entry name" value="DHH phosphoesterases"/>
    <property type="match status" value="1"/>
</dbReference>
<dbReference type="InterPro" id="IPR038763">
    <property type="entry name" value="DHH_sf"/>
</dbReference>
<dbReference type="PANTHER" id="PTHR30255">
    <property type="entry name" value="SINGLE-STRANDED-DNA-SPECIFIC EXONUCLEASE RECJ"/>
    <property type="match status" value="1"/>
</dbReference>
<keyword evidence="2" id="KW-1185">Reference proteome</keyword>
<evidence type="ECO:0000313" key="2">
    <source>
        <dbReference type="Proteomes" id="UP001297272"/>
    </source>
</evidence>
<reference evidence="1 2" key="1">
    <citation type="submission" date="2021-03" db="EMBL/GenBank/DDBJ databases">
        <title>Tianweitania aestuarii sp. nov., isolated from a tidal flat.</title>
        <authorList>
            <person name="Park S."/>
            <person name="Yoon J.-H."/>
        </authorList>
    </citation>
    <scope>NUCLEOTIDE SEQUENCE [LARGE SCALE GENOMIC DNA]</scope>
    <source>
        <strain evidence="1 2">BSSL-BM11</strain>
    </source>
</reference>
<dbReference type="EMBL" id="JAFMNX010000001">
    <property type="protein sequence ID" value="MBS9719101.1"/>
    <property type="molecule type" value="Genomic_DNA"/>
</dbReference>
<dbReference type="InterPro" id="IPR051673">
    <property type="entry name" value="SSDNA_exonuclease_RecJ"/>
</dbReference>
<evidence type="ECO:0000313" key="1">
    <source>
        <dbReference type="EMBL" id="MBS9719101.1"/>
    </source>
</evidence>
<dbReference type="Gene3D" id="3.90.1640.30">
    <property type="match status" value="1"/>
</dbReference>
<gene>
    <name evidence="1" type="ORF">JYU29_00195</name>
</gene>
<protein>
    <submittedName>
        <fullName evidence="1">DHH family phosphoesterase</fullName>
    </submittedName>
</protein>